<dbReference type="EMBL" id="GIBP01000878">
    <property type="protein sequence ID" value="NDV29847.1"/>
    <property type="molecule type" value="Transcribed_RNA"/>
</dbReference>
<feature type="region of interest" description="Disordered" evidence="3">
    <location>
        <begin position="573"/>
        <end position="645"/>
    </location>
</feature>
<dbReference type="InterPro" id="IPR000569">
    <property type="entry name" value="HECT_dom"/>
</dbReference>
<feature type="active site" description="Glycyl thioester intermediate" evidence="2">
    <location>
        <position position="662"/>
    </location>
</feature>
<dbReference type="SMART" id="SM00119">
    <property type="entry name" value="HECTc"/>
    <property type="match status" value="1"/>
</dbReference>
<feature type="region of interest" description="Disordered" evidence="3">
    <location>
        <begin position="446"/>
        <end position="493"/>
    </location>
</feature>
<feature type="compositionally biased region" description="Polar residues" evidence="3">
    <location>
        <begin position="573"/>
        <end position="586"/>
    </location>
</feature>
<feature type="domain" description="HECT" evidence="4">
    <location>
        <begin position="128"/>
        <end position="406"/>
    </location>
</feature>
<feature type="compositionally biased region" description="Basic and acidic residues" evidence="3">
    <location>
        <begin position="633"/>
        <end position="645"/>
    </location>
</feature>
<dbReference type="PANTHER" id="PTHR46654:SF1">
    <property type="entry name" value="E3 UBIQUITIN-PROTEIN LIGASE HECTD3"/>
    <property type="match status" value="1"/>
</dbReference>
<dbReference type="InterPro" id="IPR042469">
    <property type="entry name" value="HECTD3"/>
</dbReference>
<dbReference type="PROSITE" id="PS50237">
    <property type="entry name" value="HECT"/>
    <property type="match status" value="2"/>
</dbReference>
<sequence>MLSKVPYPAILLRIMILKHFNKLIREITSLIDFSQVLNSTSLAYMIGISRGIIFYDTKNSLLSELLYLTQTNLRRVVLRLDRHKKNKNEGNINLIDNHKTEDNQNKKVKEATETLLFLQVWNNLQFVDPARLRQGDRAWEVKFLNEGAADIGGPYNECLTQICSEMCSPSLGLFCPCPNQVSEMGYNQDKFLPNPGAISPIQLSQFEFIGRLIGIAIRTKHNLDFLLPSIIWKSLIGLRVDRIDLEHINKGLSLYLDTIEGDNLTEDNFNDLIFETFTVKSLDGRIVELVPGGKNIPVTWANRIEFIALVESYHLTAHQIQVKAIYTGLSSIVPVSYLNLFKWEEIEYRVCGHAGIDLDLLKKHTIYRGLKETDNLVLSFWEVLYSFNAEEQILFLRFVWGRSRLPPEFEFNTNFILQCSQRSIPAHLHSPPVDITINMTRKIETDLEPLSEKTEQDTSLFSETIGPKKESSEAHTNVSPNPLSNNMDNEKSNFVETPDLVPINISTSNTFANPIDPIEVNLSGKIEEPLMYAETNKSLSLDHEKNTLDSSLIANKNEEMKDSDTTLQLNLETNNADATRSQQHTRQNSEKSKKYMEDNVEGNNQTNKVEQLKYSSPSRTRTLLNEDNSNRTYPREGNEKNDNREDAIQNYIDSYLPEAQTCFFTLTLPNYSTKQVLRRKLLYAITSCREIDTDFVPPENTPPSLFPFDEDLSSLLE</sequence>
<accession>A0A6B2KYW1</accession>
<feature type="domain" description="HECT" evidence="4">
    <location>
        <begin position="653"/>
        <end position="695"/>
    </location>
</feature>
<reference evidence="5" key="1">
    <citation type="journal article" date="2020" name="J. Eukaryot. Microbiol.">
        <title>De novo Sequencing, Assembly and Annotation of the Transcriptome for the Free-Living Testate Amoeba Arcella intermedia.</title>
        <authorList>
            <person name="Ribeiro G.M."/>
            <person name="Porfirio-Sousa A.L."/>
            <person name="Maurer-Alcala X.X."/>
            <person name="Katz L.A."/>
            <person name="Lahr D.J.G."/>
        </authorList>
    </citation>
    <scope>NUCLEOTIDE SEQUENCE</scope>
</reference>
<feature type="compositionally biased region" description="Polar residues" evidence="3">
    <location>
        <begin position="474"/>
        <end position="487"/>
    </location>
</feature>
<dbReference type="Pfam" id="PF00632">
    <property type="entry name" value="HECT"/>
    <property type="match status" value="2"/>
</dbReference>
<organism evidence="5">
    <name type="scientific">Arcella intermedia</name>
    <dbReference type="NCBI Taxonomy" id="1963864"/>
    <lineage>
        <taxon>Eukaryota</taxon>
        <taxon>Amoebozoa</taxon>
        <taxon>Tubulinea</taxon>
        <taxon>Elardia</taxon>
        <taxon>Arcellinida</taxon>
        <taxon>Sphaerothecina</taxon>
        <taxon>Arcellidae</taxon>
        <taxon>Arcella</taxon>
    </lineage>
</organism>
<evidence type="ECO:0000259" key="4">
    <source>
        <dbReference type="PROSITE" id="PS50237"/>
    </source>
</evidence>
<evidence type="ECO:0000256" key="2">
    <source>
        <dbReference type="PROSITE-ProRule" id="PRU00104"/>
    </source>
</evidence>
<keyword evidence="1 2" id="KW-0833">Ubl conjugation pathway</keyword>
<dbReference type="AlphaFoldDB" id="A0A6B2KYW1"/>
<dbReference type="InterPro" id="IPR035983">
    <property type="entry name" value="Hect_E3_ubiquitin_ligase"/>
</dbReference>
<evidence type="ECO:0000256" key="1">
    <source>
        <dbReference type="ARBA" id="ARBA00022786"/>
    </source>
</evidence>
<dbReference type="Gene3D" id="3.90.1750.10">
    <property type="entry name" value="Hect, E3 ligase catalytic domains"/>
    <property type="match status" value="1"/>
</dbReference>
<dbReference type="PANTHER" id="PTHR46654">
    <property type="entry name" value="E3 UBIQUITIN-PROTEIN LIGASE HECTD3"/>
    <property type="match status" value="1"/>
</dbReference>
<feature type="compositionally biased region" description="Polar residues" evidence="3">
    <location>
        <begin position="601"/>
        <end position="632"/>
    </location>
</feature>
<name>A0A6B2KYW1_9EUKA</name>
<feature type="compositionally biased region" description="Basic and acidic residues" evidence="3">
    <location>
        <begin position="446"/>
        <end position="456"/>
    </location>
</feature>
<comment type="caution">
    <text evidence="2">Lacks conserved residue(s) required for the propagation of feature annotation.</text>
</comment>
<protein>
    <recommendedName>
        <fullName evidence="4">HECT domain-containing protein</fullName>
    </recommendedName>
</protein>
<dbReference type="Gene3D" id="3.30.2160.10">
    <property type="entry name" value="Hect, E3 ligase catalytic domain"/>
    <property type="match status" value="1"/>
</dbReference>
<evidence type="ECO:0000256" key="3">
    <source>
        <dbReference type="SAM" id="MobiDB-lite"/>
    </source>
</evidence>
<evidence type="ECO:0000313" key="5">
    <source>
        <dbReference type="EMBL" id="NDV29847.1"/>
    </source>
</evidence>
<dbReference type="Gene3D" id="3.30.2410.10">
    <property type="entry name" value="Hect, E3 ligase catalytic domain"/>
    <property type="match status" value="2"/>
</dbReference>
<dbReference type="GO" id="GO:0004842">
    <property type="term" value="F:ubiquitin-protein transferase activity"/>
    <property type="evidence" value="ECO:0007669"/>
    <property type="project" value="InterPro"/>
</dbReference>
<proteinExistence type="predicted"/>
<dbReference type="SUPFAM" id="SSF56204">
    <property type="entry name" value="Hect, E3 ligase catalytic domain"/>
    <property type="match status" value="2"/>
</dbReference>
<feature type="compositionally biased region" description="Basic and acidic residues" evidence="3">
    <location>
        <begin position="587"/>
        <end position="597"/>
    </location>
</feature>